<organism evidence="1 2">
    <name type="scientific">Vreelandella sulfidaeris</name>
    <dbReference type="NCBI Taxonomy" id="115553"/>
    <lineage>
        <taxon>Bacteria</taxon>
        <taxon>Pseudomonadati</taxon>
        <taxon>Pseudomonadota</taxon>
        <taxon>Gammaproteobacteria</taxon>
        <taxon>Oceanospirillales</taxon>
        <taxon>Halomonadaceae</taxon>
        <taxon>Vreelandella</taxon>
    </lineage>
</organism>
<evidence type="ECO:0000313" key="2">
    <source>
        <dbReference type="Proteomes" id="UP000320231"/>
    </source>
</evidence>
<dbReference type="AlphaFoldDB" id="A0A455UEB5"/>
<gene>
    <name evidence="1" type="ORF">HSBAA_42670</name>
</gene>
<name>A0A455UEB5_9GAMM</name>
<proteinExistence type="predicted"/>
<reference evidence="1 2" key="1">
    <citation type="journal article" date="2019" name="Microbiol. Resour. Announc.">
        <title>Complete Genome Sequence of Halomonas sulfidaeris Strain Esulfide1 Isolated from a Metal Sulfide Rock at a Depth of 2,200 Meters, Obtained Using Nanopore Sequencing.</title>
        <authorList>
            <person name="Saito M."/>
            <person name="Nishigata A."/>
            <person name="Galipon J."/>
            <person name="Arakawa K."/>
        </authorList>
    </citation>
    <scope>NUCLEOTIDE SEQUENCE [LARGE SCALE GENOMIC DNA]</scope>
    <source>
        <strain evidence="1 2">ATCC BAA-803</strain>
    </source>
</reference>
<accession>A0A455UEB5</accession>
<dbReference type="Proteomes" id="UP000320231">
    <property type="component" value="Chromosome"/>
</dbReference>
<protein>
    <submittedName>
        <fullName evidence="1">Uncharacterized protein</fullName>
    </submittedName>
</protein>
<dbReference type="KEGG" id="hsr:HSBAA_42670"/>
<dbReference type="EMBL" id="AP019514">
    <property type="protein sequence ID" value="BBI62961.1"/>
    <property type="molecule type" value="Genomic_DNA"/>
</dbReference>
<sequence length="265" mass="29979">MWAYNDPDYLLQMVAWAARDDEIIMHFEGQAISSMESLSGVATELPMDLDPVSLIVVPHLDRIYAEMGRRCIGREGDPHRWVNPEFHGWWSGRGFRINVDVATGQLSDVDDFVRHFYACYHPYYNGNQPLIHPQPAGIAVTDSAARFIGWHAITILRASLDPSDVMRVYFYNPNNDSGQDWGDGVIVSTSGNGERFGEASLTFERFASRLYIYHYDPLERGELVSVTSDELDNVKRYLHRSWGASRLPPTELQADQGPNAPLDEG</sequence>
<evidence type="ECO:0000313" key="1">
    <source>
        <dbReference type="EMBL" id="BBI62961.1"/>
    </source>
</evidence>